<sequence length="55" mass="6080">GNKDVSRLICQEMGNANHIQELLCNCSIQEDELDSYNVCSLLRKSMALLARGGPQ</sequence>
<protein>
    <submittedName>
        <fullName evidence="1">5174_t:CDS:1</fullName>
    </submittedName>
</protein>
<evidence type="ECO:0000313" key="2">
    <source>
        <dbReference type="Proteomes" id="UP000789901"/>
    </source>
</evidence>
<proteinExistence type="predicted"/>
<keyword evidence="2" id="KW-1185">Reference proteome</keyword>
<feature type="non-terminal residue" evidence="1">
    <location>
        <position position="1"/>
    </location>
</feature>
<dbReference type="EMBL" id="CAJVQB010090236">
    <property type="protein sequence ID" value="CAG8848013.1"/>
    <property type="molecule type" value="Genomic_DNA"/>
</dbReference>
<name>A0ABN7X4Y1_GIGMA</name>
<reference evidence="1 2" key="1">
    <citation type="submission" date="2021-06" db="EMBL/GenBank/DDBJ databases">
        <authorList>
            <person name="Kallberg Y."/>
            <person name="Tangrot J."/>
            <person name="Rosling A."/>
        </authorList>
    </citation>
    <scope>NUCLEOTIDE SEQUENCE [LARGE SCALE GENOMIC DNA]</scope>
    <source>
        <strain evidence="1 2">120-4 pot B 10/14</strain>
    </source>
</reference>
<comment type="caution">
    <text evidence="1">The sequence shown here is derived from an EMBL/GenBank/DDBJ whole genome shotgun (WGS) entry which is preliminary data.</text>
</comment>
<organism evidence="1 2">
    <name type="scientific">Gigaspora margarita</name>
    <dbReference type="NCBI Taxonomy" id="4874"/>
    <lineage>
        <taxon>Eukaryota</taxon>
        <taxon>Fungi</taxon>
        <taxon>Fungi incertae sedis</taxon>
        <taxon>Mucoromycota</taxon>
        <taxon>Glomeromycotina</taxon>
        <taxon>Glomeromycetes</taxon>
        <taxon>Diversisporales</taxon>
        <taxon>Gigasporaceae</taxon>
        <taxon>Gigaspora</taxon>
    </lineage>
</organism>
<gene>
    <name evidence="1" type="ORF">GMARGA_LOCUS38968</name>
</gene>
<evidence type="ECO:0000313" key="1">
    <source>
        <dbReference type="EMBL" id="CAG8848013.1"/>
    </source>
</evidence>
<dbReference type="Proteomes" id="UP000789901">
    <property type="component" value="Unassembled WGS sequence"/>
</dbReference>
<accession>A0ABN7X4Y1</accession>